<evidence type="ECO:0000256" key="4">
    <source>
        <dbReference type="ARBA" id="ARBA00022741"/>
    </source>
</evidence>
<dbReference type="PROSITE" id="PS00107">
    <property type="entry name" value="PROTEIN_KINASE_ATP"/>
    <property type="match status" value="1"/>
</dbReference>
<keyword evidence="2 10" id="KW-0723">Serine/threonine-protein kinase</keyword>
<dbReference type="PANTHER" id="PTHR45707">
    <property type="entry name" value="C2 CALCIUM/LIPID-BINDING PLANT PHOSPHORIBOSYLTRANSFERASE FAMILY PROTEIN"/>
    <property type="match status" value="1"/>
</dbReference>
<dbReference type="PROSITE" id="PS00108">
    <property type="entry name" value="PROTEIN_KINASE_ST"/>
    <property type="match status" value="1"/>
</dbReference>
<feature type="binding site" evidence="9">
    <location>
        <position position="65"/>
    </location>
    <ligand>
        <name>ATP</name>
        <dbReference type="ChEBI" id="CHEBI:30616"/>
    </ligand>
</feature>
<evidence type="ECO:0000259" key="11">
    <source>
        <dbReference type="PROSITE" id="PS50011"/>
    </source>
</evidence>
<evidence type="ECO:0000256" key="10">
    <source>
        <dbReference type="RuleBase" id="RU000304"/>
    </source>
</evidence>
<proteinExistence type="inferred from homology"/>
<dbReference type="EC" id="2.7.11.1" evidence="1"/>
<dbReference type="AlphaFoldDB" id="A2ZCS9"/>
<evidence type="ECO:0000256" key="9">
    <source>
        <dbReference type="PROSITE-ProRule" id="PRU10141"/>
    </source>
</evidence>
<evidence type="ECO:0000256" key="6">
    <source>
        <dbReference type="ARBA" id="ARBA00022840"/>
    </source>
</evidence>
<name>A2ZCS9_ORYSI</name>
<dbReference type="GO" id="GO:0005524">
    <property type="term" value="F:ATP binding"/>
    <property type="evidence" value="ECO:0007669"/>
    <property type="project" value="UniProtKB-UniRule"/>
</dbReference>
<dbReference type="InterPro" id="IPR011009">
    <property type="entry name" value="Kinase-like_dom_sf"/>
</dbReference>
<dbReference type="PROSITE" id="PS50011">
    <property type="entry name" value="PROTEIN_KINASE_DOM"/>
    <property type="match status" value="1"/>
</dbReference>
<evidence type="ECO:0000313" key="12">
    <source>
        <dbReference type="EMBL" id="EAY80413.1"/>
    </source>
</evidence>
<keyword evidence="5" id="KW-0418">Kinase</keyword>
<evidence type="ECO:0000256" key="7">
    <source>
        <dbReference type="ARBA" id="ARBA00047899"/>
    </source>
</evidence>
<comment type="catalytic activity">
    <reaction evidence="8">
        <text>L-seryl-[protein] + ATP = O-phospho-L-seryl-[protein] + ADP + H(+)</text>
        <dbReference type="Rhea" id="RHEA:17989"/>
        <dbReference type="Rhea" id="RHEA-COMP:9863"/>
        <dbReference type="Rhea" id="RHEA-COMP:11604"/>
        <dbReference type="ChEBI" id="CHEBI:15378"/>
        <dbReference type="ChEBI" id="CHEBI:29999"/>
        <dbReference type="ChEBI" id="CHEBI:30616"/>
        <dbReference type="ChEBI" id="CHEBI:83421"/>
        <dbReference type="ChEBI" id="CHEBI:456216"/>
        <dbReference type="EC" id="2.7.11.1"/>
    </reaction>
</comment>
<protein>
    <recommendedName>
        <fullName evidence="1">non-specific serine/threonine protein kinase</fullName>
        <ecNumber evidence="1">2.7.11.1</ecNumber>
    </recommendedName>
</protein>
<evidence type="ECO:0000256" key="3">
    <source>
        <dbReference type="ARBA" id="ARBA00022679"/>
    </source>
</evidence>
<dbReference type="SUPFAM" id="SSF56112">
    <property type="entry name" value="Protein kinase-like (PK-like)"/>
    <property type="match status" value="1"/>
</dbReference>
<evidence type="ECO:0000256" key="8">
    <source>
        <dbReference type="ARBA" id="ARBA00048679"/>
    </source>
</evidence>
<dbReference type="InterPro" id="IPR017441">
    <property type="entry name" value="Protein_kinase_ATP_BS"/>
</dbReference>
<dbReference type="Proteomes" id="UP000007015">
    <property type="component" value="Chromosome 11"/>
</dbReference>
<evidence type="ECO:0000313" key="13">
    <source>
        <dbReference type="Proteomes" id="UP000007015"/>
    </source>
</evidence>
<dbReference type="FunFam" id="3.30.200.20:FF:000465">
    <property type="entry name" value="Cysteine-rich receptor-like protein kinase 6"/>
    <property type="match status" value="1"/>
</dbReference>
<organism evidence="12 13">
    <name type="scientific">Oryza sativa subsp. indica</name>
    <name type="common">Rice</name>
    <dbReference type="NCBI Taxonomy" id="39946"/>
    <lineage>
        <taxon>Eukaryota</taxon>
        <taxon>Viridiplantae</taxon>
        <taxon>Streptophyta</taxon>
        <taxon>Embryophyta</taxon>
        <taxon>Tracheophyta</taxon>
        <taxon>Spermatophyta</taxon>
        <taxon>Magnoliopsida</taxon>
        <taxon>Liliopsida</taxon>
        <taxon>Poales</taxon>
        <taxon>Poaceae</taxon>
        <taxon>BOP clade</taxon>
        <taxon>Oryzoideae</taxon>
        <taxon>Oryzeae</taxon>
        <taxon>Oryzinae</taxon>
        <taxon>Oryza</taxon>
        <taxon>Oryza sativa</taxon>
    </lineage>
</organism>
<evidence type="ECO:0000256" key="2">
    <source>
        <dbReference type="ARBA" id="ARBA00022527"/>
    </source>
</evidence>
<dbReference type="PIRSF" id="PIRSF000654">
    <property type="entry name" value="Integrin-linked_kinase"/>
    <property type="match status" value="1"/>
</dbReference>
<feature type="domain" description="Protein kinase" evidence="11">
    <location>
        <begin position="37"/>
        <end position="245"/>
    </location>
</feature>
<dbReference type="EMBL" id="CM000136">
    <property type="protein sequence ID" value="EAY80413.1"/>
    <property type="molecule type" value="Genomic_DNA"/>
</dbReference>
<dbReference type="Pfam" id="PF00069">
    <property type="entry name" value="Pkinase"/>
    <property type="match status" value="1"/>
</dbReference>
<dbReference type="Gene3D" id="1.10.510.10">
    <property type="entry name" value="Transferase(Phosphotransferase) domain 1"/>
    <property type="match status" value="1"/>
</dbReference>
<accession>A2ZCS9</accession>
<keyword evidence="3" id="KW-0808">Transferase</keyword>
<comment type="similarity">
    <text evidence="10">Belongs to the protein kinase superfamily.</text>
</comment>
<keyword evidence="4 9" id="KW-0547">Nucleotide-binding</keyword>
<evidence type="ECO:0000256" key="5">
    <source>
        <dbReference type="ARBA" id="ARBA00022777"/>
    </source>
</evidence>
<dbReference type="HOGENOM" id="CLU_000288_21_4_1"/>
<dbReference type="STRING" id="39946.A2ZCS9"/>
<keyword evidence="6 9" id="KW-0067">ATP-binding</keyword>
<dbReference type="SMART" id="SM00220">
    <property type="entry name" value="S_TKc"/>
    <property type="match status" value="1"/>
</dbReference>
<dbReference type="GO" id="GO:0004674">
    <property type="term" value="F:protein serine/threonine kinase activity"/>
    <property type="evidence" value="ECO:0007669"/>
    <property type="project" value="UniProtKB-KW"/>
</dbReference>
<dbReference type="InterPro" id="IPR000719">
    <property type="entry name" value="Prot_kinase_dom"/>
</dbReference>
<dbReference type="FunFam" id="1.10.510.10:FF:001023">
    <property type="entry name" value="Os07g0541700 protein"/>
    <property type="match status" value="1"/>
</dbReference>
<evidence type="ECO:0000256" key="1">
    <source>
        <dbReference type="ARBA" id="ARBA00012513"/>
    </source>
</evidence>
<sequence length="245" mass="27920">MDGEDTTCYHLDSMLRDTNAEPTDLPLSLLKEITKNFSDNLEIGRGGFGVVYRGVLPNGMVAVKKLSADIQIEDQSFQDEIVCLMRAKHKNIVRFLGYCADTQGIMKEHKGRYVLADVRARLLCFEYIRNGSLDRLITDEYGGLGWAERYRIIKGICQGLRYLHEEQKIVHLDLKPQNILLDQNVVPKITDFGLSRLFDEQKTRTITAKQCGTWGYMAPEYLKDGIITFKADIKSYQGRSVGLKM</sequence>
<gene>
    <name evidence="12" type="ORF">OsI_35592</name>
</gene>
<reference evidence="12 13" key="1">
    <citation type="journal article" date="2005" name="PLoS Biol.">
        <title>The genomes of Oryza sativa: a history of duplications.</title>
        <authorList>
            <person name="Yu J."/>
            <person name="Wang J."/>
            <person name="Lin W."/>
            <person name="Li S."/>
            <person name="Li H."/>
            <person name="Zhou J."/>
            <person name="Ni P."/>
            <person name="Dong W."/>
            <person name="Hu S."/>
            <person name="Zeng C."/>
            <person name="Zhang J."/>
            <person name="Zhang Y."/>
            <person name="Li R."/>
            <person name="Xu Z."/>
            <person name="Li S."/>
            <person name="Li X."/>
            <person name="Zheng H."/>
            <person name="Cong L."/>
            <person name="Lin L."/>
            <person name="Yin J."/>
            <person name="Geng J."/>
            <person name="Li G."/>
            <person name="Shi J."/>
            <person name="Liu J."/>
            <person name="Lv H."/>
            <person name="Li J."/>
            <person name="Wang J."/>
            <person name="Deng Y."/>
            <person name="Ran L."/>
            <person name="Shi X."/>
            <person name="Wang X."/>
            <person name="Wu Q."/>
            <person name="Li C."/>
            <person name="Ren X."/>
            <person name="Wang J."/>
            <person name="Wang X."/>
            <person name="Li D."/>
            <person name="Liu D."/>
            <person name="Zhang X."/>
            <person name="Ji Z."/>
            <person name="Zhao W."/>
            <person name="Sun Y."/>
            <person name="Zhang Z."/>
            <person name="Bao J."/>
            <person name="Han Y."/>
            <person name="Dong L."/>
            <person name="Ji J."/>
            <person name="Chen P."/>
            <person name="Wu S."/>
            <person name="Liu J."/>
            <person name="Xiao Y."/>
            <person name="Bu D."/>
            <person name="Tan J."/>
            <person name="Yang L."/>
            <person name="Ye C."/>
            <person name="Zhang J."/>
            <person name="Xu J."/>
            <person name="Zhou Y."/>
            <person name="Yu Y."/>
            <person name="Zhang B."/>
            <person name="Zhuang S."/>
            <person name="Wei H."/>
            <person name="Liu B."/>
            <person name="Lei M."/>
            <person name="Yu H."/>
            <person name="Li Y."/>
            <person name="Xu H."/>
            <person name="Wei S."/>
            <person name="He X."/>
            <person name="Fang L."/>
            <person name="Zhang Z."/>
            <person name="Zhang Y."/>
            <person name="Huang X."/>
            <person name="Su Z."/>
            <person name="Tong W."/>
            <person name="Li J."/>
            <person name="Tong Z."/>
            <person name="Li S."/>
            <person name="Ye J."/>
            <person name="Wang L."/>
            <person name="Fang L."/>
            <person name="Lei T."/>
            <person name="Chen C."/>
            <person name="Chen H."/>
            <person name="Xu Z."/>
            <person name="Li H."/>
            <person name="Huang H."/>
            <person name="Zhang F."/>
            <person name="Xu H."/>
            <person name="Li N."/>
            <person name="Zhao C."/>
            <person name="Li S."/>
            <person name="Dong L."/>
            <person name="Huang Y."/>
            <person name="Li L."/>
            <person name="Xi Y."/>
            <person name="Qi Q."/>
            <person name="Li W."/>
            <person name="Zhang B."/>
            <person name="Hu W."/>
            <person name="Zhang Y."/>
            <person name="Tian X."/>
            <person name="Jiao Y."/>
            <person name="Liang X."/>
            <person name="Jin J."/>
            <person name="Gao L."/>
            <person name="Zheng W."/>
            <person name="Hao B."/>
            <person name="Liu S."/>
            <person name="Wang W."/>
            <person name="Yuan L."/>
            <person name="Cao M."/>
            <person name="McDermott J."/>
            <person name="Samudrala R."/>
            <person name="Wang J."/>
            <person name="Wong G.K."/>
            <person name="Yang H."/>
        </authorList>
    </citation>
    <scope>NUCLEOTIDE SEQUENCE [LARGE SCALE GENOMIC DNA]</scope>
    <source>
        <strain evidence="13">cv. 93-11</strain>
    </source>
</reference>
<dbReference type="OMA" id="VEWRWAQ"/>
<keyword evidence="13" id="KW-1185">Reference proteome</keyword>
<dbReference type="InterPro" id="IPR008271">
    <property type="entry name" value="Ser/Thr_kinase_AS"/>
</dbReference>
<dbReference type="Gramene" id="BGIOSGA035034-TA">
    <property type="protein sequence ID" value="BGIOSGA035034-PA"/>
    <property type="gene ID" value="BGIOSGA035034"/>
</dbReference>
<comment type="catalytic activity">
    <reaction evidence="7">
        <text>L-threonyl-[protein] + ATP = O-phospho-L-threonyl-[protein] + ADP + H(+)</text>
        <dbReference type="Rhea" id="RHEA:46608"/>
        <dbReference type="Rhea" id="RHEA-COMP:11060"/>
        <dbReference type="Rhea" id="RHEA-COMP:11605"/>
        <dbReference type="ChEBI" id="CHEBI:15378"/>
        <dbReference type="ChEBI" id="CHEBI:30013"/>
        <dbReference type="ChEBI" id="CHEBI:30616"/>
        <dbReference type="ChEBI" id="CHEBI:61977"/>
        <dbReference type="ChEBI" id="CHEBI:456216"/>
        <dbReference type="EC" id="2.7.11.1"/>
    </reaction>
</comment>
<dbReference type="Gene3D" id="3.30.200.20">
    <property type="entry name" value="Phosphorylase Kinase, domain 1"/>
    <property type="match status" value="1"/>
</dbReference>